<gene>
    <name evidence="1" type="ORF">BV22DRAFT_1121222</name>
</gene>
<accession>A0ACB8BAN2</accession>
<comment type="caution">
    <text evidence="1">The sequence shown here is derived from an EMBL/GenBank/DDBJ whole genome shotgun (WGS) entry which is preliminary data.</text>
</comment>
<evidence type="ECO:0000313" key="1">
    <source>
        <dbReference type="EMBL" id="KAH7922866.1"/>
    </source>
</evidence>
<evidence type="ECO:0000313" key="2">
    <source>
        <dbReference type="Proteomes" id="UP000790709"/>
    </source>
</evidence>
<proteinExistence type="predicted"/>
<reference evidence="1" key="1">
    <citation type="journal article" date="2021" name="New Phytol.">
        <title>Evolutionary innovations through gain and loss of genes in the ectomycorrhizal Boletales.</title>
        <authorList>
            <person name="Wu G."/>
            <person name="Miyauchi S."/>
            <person name="Morin E."/>
            <person name="Kuo A."/>
            <person name="Drula E."/>
            <person name="Varga T."/>
            <person name="Kohler A."/>
            <person name="Feng B."/>
            <person name="Cao Y."/>
            <person name="Lipzen A."/>
            <person name="Daum C."/>
            <person name="Hundley H."/>
            <person name="Pangilinan J."/>
            <person name="Johnson J."/>
            <person name="Barry K."/>
            <person name="LaButti K."/>
            <person name="Ng V."/>
            <person name="Ahrendt S."/>
            <person name="Min B."/>
            <person name="Choi I.G."/>
            <person name="Park H."/>
            <person name="Plett J.M."/>
            <person name="Magnuson J."/>
            <person name="Spatafora J.W."/>
            <person name="Nagy L.G."/>
            <person name="Henrissat B."/>
            <person name="Grigoriev I.V."/>
            <person name="Yang Z.L."/>
            <person name="Xu J."/>
            <person name="Martin F.M."/>
        </authorList>
    </citation>
    <scope>NUCLEOTIDE SEQUENCE</scope>
    <source>
        <strain evidence="1">KUC20120723A-06</strain>
    </source>
</reference>
<keyword evidence="2" id="KW-1185">Reference proteome</keyword>
<protein>
    <submittedName>
        <fullName evidence="1">Kinase-like protein</fullName>
    </submittedName>
</protein>
<dbReference type="EMBL" id="MU266470">
    <property type="protein sequence ID" value="KAH7922866.1"/>
    <property type="molecule type" value="Genomic_DNA"/>
</dbReference>
<dbReference type="Proteomes" id="UP000790709">
    <property type="component" value="Unassembled WGS sequence"/>
</dbReference>
<sequence length="504" mass="55566">MSESRESLVDLTGQIVRHGEFPVAYGGFGDIWKCTWQRPTSDPVEVAVKVIRTHTSGDDDRNKKTKRLRREIRVWQRLNHKNIVPLYGVTSEFGPFVSMVCPWLENGSLDHYLKSCHAHLTLKDRFQLLDDVATGLQYLHSCSVIHGDLSSSNVLVDRNRNACLADFGLSIVILEFHGTSYYTSSLKGALRWTAPEIFNVPDGEDAAPCHPTEKSDIYSFGSVMLQAISGSAPYSNLKNDAQVLRAIFSGVTPTRPRNPEIDDRHWTFIQQCWSESGISRPSAEEAIKFCKGELYSSQLSVLNSGADAENKPIEPPWEGNHFRDNEYVSPPQERGEPPAVPDRVETPTIPDQISEVGAVVESPMMPATMRKSPILNPDVLEVKTPRAPPSDHNPTPICVFLSSKPVDGIPRGSGQGRSRGAAMDMAASEVLRAMDTRSPRSGLITPMTVFRVSLAPPNPPTISLPGMLAILARHPVWGIFTGTRLQQLSSGRTTERSSSGNLFS</sequence>
<organism evidence="1 2">
    <name type="scientific">Leucogyrophana mollusca</name>
    <dbReference type="NCBI Taxonomy" id="85980"/>
    <lineage>
        <taxon>Eukaryota</taxon>
        <taxon>Fungi</taxon>
        <taxon>Dikarya</taxon>
        <taxon>Basidiomycota</taxon>
        <taxon>Agaricomycotina</taxon>
        <taxon>Agaricomycetes</taxon>
        <taxon>Agaricomycetidae</taxon>
        <taxon>Boletales</taxon>
        <taxon>Boletales incertae sedis</taxon>
        <taxon>Leucogyrophana</taxon>
    </lineage>
</organism>
<name>A0ACB8BAN2_9AGAM</name>